<keyword evidence="2" id="KW-0813">Transport</keyword>
<proteinExistence type="predicted"/>
<dbReference type="RefSeq" id="WP_085753307.1">
    <property type="nucleotide sequence ID" value="NZ_BSPR01000015.1"/>
</dbReference>
<evidence type="ECO:0000256" key="5">
    <source>
        <dbReference type="ARBA" id="ARBA00022989"/>
    </source>
</evidence>
<dbReference type="InterPro" id="IPR006153">
    <property type="entry name" value="Cation/H_exchanger_TM"/>
</dbReference>
<dbReference type="PANTHER" id="PTHR43562:SF1">
    <property type="entry name" value="NA(+)_H(+) ANTIPORTER YJBQ-RELATED"/>
    <property type="match status" value="1"/>
</dbReference>
<sequence length="401" mass="40732">MAETGGVPSLLWVMLAAAMAPWLSDRLAALRLPVVALELLLGVLIGPEGLGLAAFDGALPVLARIGVALLFFLAGTEIDFGTLGGAPLRRGAAGWLLSLALAGAVAFGLAHLGFLHNPAVVALALSTTALGVIAPILRDAGLTGTPTGIAATACGVMGEVGPILLMSALFAGPGHQLTQVGLTALFAAIAVAVCWASLRIRPPGLLGMLARTMHRSGQWPVRVCMLLVIALVVLAENFGLDLALGAFAAGLAVGQANRNPRSEVLAHKLDAVGFGVMVPVFFVTSGMQLEVRALFAQPAALGAVALLTLLLLVVRGLPALVFLNPLTARETAAVGLYAATSLSLIVALTSAAVAVGQMTRFHATELVAAGLVSVLLFPWLAGLLLPPSRRSSSAPAPADAL</sequence>
<keyword evidence="6" id="KW-0406">Ion transport</keyword>
<dbReference type="GO" id="GO:1902600">
    <property type="term" value="P:proton transmembrane transport"/>
    <property type="evidence" value="ECO:0007669"/>
    <property type="project" value="InterPro"/>
</dbReference>
<protein>
    <recommendedName>
        <fullName evidence="8">Cation/H+ exchanger transmembrane domain-containing protein</fullName>
    </recommendedName>
</protein>
<comment type="subcellular location">
    <subcellularLocation>
        <location evidence="1">Membrane</location>
        <topology evidence="1">Multi-pass membrane protein</topology>
    </subcellularLocation>
</comment>
<evidence type="ECO:0000313" key="10">
    <source>
        <dbReference type="Proteomes" id="UP000193427"/>
    </source>
</evidence>
<name>A0A1W6LFJ8_9BURK</name>
<evidence type="ECO:0000256" key="2">
    <source>
        <dbReference type="ARBA" id="ARBA00022448"/>
    </source>
</evidence>
<dbReference type="InterPro" id="IPR038770">
    <property type="entry name" value="Na+/solute_symporter_sf"/>
</dbReference>
<gene>
    <name evidence="9" type="ORF">A4W93_25480</name>
</gene>
<evidence type="ECO:0000256" key="6">
    <source>
        <dbReference type="ARBA" id="ARBA00023065"/>
    </source>
</evidence>
<evidence type="ECO:0000313" key="9">
    <source>
        <dbReference type="EMBL" id="ARN22993.1"/>
    </source>
</evidence>
<evidence type="ECO:0000256" key="7">
    <source>
        <dbReference type="ARBA" id="ARBA00023136"/>
    </source>
</evidence>
<keyword evidence="4" id="KW-0812">Transmembrane</keyword>
<dbReference type="GO" id="GO:0015297">
    <property type="term" value="F:antiporter activity"/>
    <property type="evidence" value="ECO:0007669"/>
    <property type="project" value="UniProtKB-KW"/>
</dbReference>
<dbReference type="EMBL" id="CP015118">
    <property type="protein sequence ID" value="ARN22993.1"/>
    <property type="molecule type" value="Genomic_DNA"/>
</dbReference>
<evidence type="ECO:0000256" key="4">
    <source>
        <dbReference type="ARBA" id="ARBA00022692"/>
    </source>
</evidence>
<keyword evidence="10" id="KW-1185">Reference proteome</keyword>
<evidence type="ECO:0000259" key="8">
    <source>
        <dbReference type="Pfam" id="PF00999"/>
    </source>
</evidence>
<dbReference type="Pfam" id="PF00999">
    <property type="entry name" value="Na_H_Exchanger"/>
    <property type="match status" value="1"/>
</dbReference>
<dbReference type="PANTHER" id="PTHR43562">
    <property type="entry name" value="NAPA-TYPE SODIUM/HYDROGEN ANTIPORTER"/>
    <property type="match status" value="1"/>
</dbReference>
<dbReference type="KEGG" id="rgu:A4W93_25480"/>
<keyword evidence="7" id="KW-0472">Membrane</keyword>
<evidence type="ECO:0000256" key="1">
    <source>
        <dbReference type="ARBA" id="ARBA00004141"/>
    </source>
</evidence>
<dbReference type="OrthoDB" id="9793589at2"/>
<keyword evidence="3" id="KW-0050">Antiport</keyword>
<dbReference type="Gene3D" id="1.20.1530.20">
    <property type="match status" value="1"/>
</dbReference>
<keyword evidence="5" id="KW-1133">Transmembrane helix</keyword>
<reference evidence="9 10" key="1">
    <citation type="submission" date="2016-04" db="EMBL/GenBank/DDBJ databases">
        <title>Complete genome sequence of natural rubber-degrading, novel Gram-negative bacterium, Rhizobacter gummiphilus strain NS21.</title>
        <authorList>
            <person name="Tabata M."/>
            <person name="Kasai D."/>
            <person name="Fukuda M."/>
        </authorList>
    </citation>
    <scope>NUCLEOTIDE SEQUENCE [LARGE SCALE GENOMIC DNA]</scope>
    <source>
        <strain evidence="9 10">NS21</strain>
    </source>
</reference>
<dbReference type="AlphaFoldDB" id="A0A1W6LFJ8"/>
<dbReference type="GO" id="GO:0016020">
    <property type="term" value="C:membrane"/>
    <property type="evidence" value="ECO:0007669"/>
    <property type="project" value="UniProtKB-SubCell"/>
</dbReference>
<organism evidence="9 10">
    <name type="scientific">Piscinibacter gummiphilus</name>
    <dbReference type="NCBI Taxonomy" id="946333"/>
    <lineage>
        <taxon>Bacteria</taxon>
        <taxon>Pseudomonadati</taxon>
        <taxon>Pseudomonadota</taxon>
        <taxon>Betaproteobacteria</taxon>
        <taxon>Burkholderiales</taxon>
        <taxon>Sphaerotilaceae</taxon>
        <taxon>Piscinibacter</taxon>
    </lineage>
</organism>
<feature type="domain" description="Cation/H+ exchanger transmembrane" evidence="8">
    <location>
        <begin position="15"/>
        <end position="387"/>
    </location>
</feature>
<accession>A0A1W6LFJ8</accession>
<evidence type="ECO:0000256" key="3">
    <source>
        <dbReference type="ARBA" id="ARBA00022449"/>
    </source>
</evidence>
<dbReference type="Proteomes" id="UP000193427">
    <property type="component" value="Chromosome"/>
</dbReference>
<dbReference type="STRING" id="946333.A4W93_25480"/>